<organism evidence="1 2">
    <name type="scientific">Methyloprofundus sedimenti</name>
    <dbReference type="NCBI Taxonomy" id="1420851"/>
    <lineage>
        <taxon>Bacteria</taxon>
        <taxon>Pseudomonadati</taxon>
        <taxon>Pseudomonadota</taxon>
        <taxon>Gammaproteobacteria</taxon>
        <taxon>Methylococcales</taxon>
        <taxon>Methylococcaceae</taxon>
        <taxon>Methyloprofundus</taxon>
    </lineage>
</organism>
<gene>
    <name evidence="1" type="ORF">AU255_10630</name>
</gene>
<proteinExistence type="predicted"/>
<evidence type="ECO:0000313" key="1">
    <source>
        <dbReference type="EMBL" id="OQK18257.1"/>
    </source>
</evidence>
<dbReference type="EMBL" id="LPUF01000001">
    <property type="protein sequence ID" value="OQK18257.1"/>
    <property type="molecule type" value="Genomic_DNA"/>
</dbReference>
<name>A0A1V8M9N9_9GAMM</name>
<evidence type="ECO:0000313" key="2">
    <source>
        <dbReference type="Proteomes" id="UP000191980"/>
    </source>
</evidence>
<sequence length="64" mass="6968">MNMLHIKKNAIKKNQLTLGSAASFQKSCLSKILVLCPGSSNICQQHLILACVSGMAHNIWGIIF</sequence>
<dbReference type="STRING" id="1420851.AU255_10630"/>
<dbReference type="Proteomes" id="UP000191980">
    <property type="component" value="Unassembled WGS sequence"/>
</dbReference>
<accession>A0A1V8M9N9</accession>
<comment type="caution">
    <text evidence="1">The sequence shown here is derived from an EMBL/GenBank/DDBJ whole genome shotgun (WGS) entry which is preliminary data.</text>
</comment>
<keyword evidence="2" id="KW-1185">Reference proteome</keyword>
<protein>
    <submittedName>
        <fullName evidence="1">Uncharacterized protein</fullName>
    </submittedName>
</protein>
<dbReference type="AlphaFoldDB" id="A0A1V8M9N9"/>
<reference evidence="1 2" key="1">
    <citation type="submission" date="2015-12" db="EMBL/GenBank/DDBJ databases">
        <authorList>
            <person name="Shamseldin A."/>
            <person name="Moawad H."/>
            <person name="Abd El-Rahim W.M."/>
            <person name="Sadowsky M.J."/>
        </authorList>
    </citation>
    <scope>NUCLEOTIDE SEQUENCE [LARGE SCALE GENOMIC DNA]</scope>
    <source>
        <strain evidence="1 2">WF1</strain>
    </source>
</reference>